<accession>A0A7Y8AP66</accession>
<reference evidence="1 2" key="1">
    <citation type="submission" date="2020-04" db="EMBL/GenBank/DDBJ databases">
        <title>Molecular characterization of pseudomonads from Agaricus bisporus reveal novel blotch 2 pathogens in Western Europe.</title>
        <authorList>
            <person name="Taparia T."/>
            <person name="Krijger M."/>
            <person name="Haynes E."/>
            <person name="Elpinstone J.G."/>
            <person name="Noble R."/>
            <person name="Van Der Wolf J."/>
        </authorList>
    </citation>
    <scope>NUCLEOTIDE SEQUENCE [LARGE SCALE GENOMIC DNA]</scope>
    <source>
        <strain evidence="1 2">IPO3746</strain>
    </source>
</reference>
<sequence>MRRRQQGFTLLEILVVLSLLSVLLVLVGGALLGANRAVAKAQRYTAGLDEVRAAQQFLRRSISEALPLNIDADEGFFSGAPERLTFVTTSPGVLGGGIQRVTVQRVGQDLQAAFSELEPQVLLSDIDSVQFSYRGLTPLGQATGWLGEWPWPKRLPDAVRIAATGKGPLPWVTQVVALRLSVPRGATAE</sequence>
<dbReference type="EMBL" id="JACAQK010000007">
    <property type="protein sequence ID" value="NWD36040.1"/>
    <property type="molecule type" value="Genomic_DNA"/>
</dbReference>
<protein>
    <submittedName>
        <fullName evidence="1">Prepilin-type N-terminal cleavage/methylation domain-containing protein</fullName>
    </submittedName>
</protein>
<dbReference type="RefSeq" id="WP_016971009.1">
    <property type="nucleotide sequence ID" value="NZ_CP020369.1"/>
</dbReference>
<gene>
    <name evidence="1" type="ORF">HX787_09275</name>
</gene>
<name>A0A7Y8AP66_PSETO</name>
<dbReference type="AlphaFoldDB" id="A0A7Y8AP66"/>
<dbReference type="SUPFAM" id="SSF54523">
    <property type="entry name" value="Pili subunits"/>
    <property type="match status" value="1"/>
</dbReference>
<dbReference type="InterPro" id="IPR012902">
    <property type="entry name" value="N_methyl_site"/>
</dbReference>
<evidence type="ECO:0000313" key="2">
    <source>
        <dbReference type="Proteomes" id="UP000549134"/>
    </source>
</evidence>
<dbReference type="InterPro" id="IPR045584">
    <property type="entry name" value="Pilin-like"/>
</dbReference>
<dbReference type="GeneID" id="55846925"/>
<proteinExistence type="predicted"/>
<organism evidence="1 2">
    <name type="scientific">Pseudomonas tolaasii</name>
    <dbReference type="NCBI Taxonomy" id="29442"/>
    <lineage>
        <taxon>Bacteria</taxon>
        <taxon>Pseudomonadati</taxon>
        <taxon>Pseudomonadota</taxon>
        <taxon>Gammaproteobacteria</taxon>
        <taxon>Pseudomonadales</taxon>
        <taxon>Pseudomonadaceae</taxon>
        <taxon>Pseudomonas</taxon>
    </lineage>
</organism>
<comment type="caution">
    <text evidence="1">The sequence shown here is derived from an EMBL/GenBank/DDBJ whole genome shotgun (WGS) entry which is preliminary data.</text>
</comment>
<evidence type="ECO:0000313" key="1">
    <source>
        <dbReference type="EMBL" id="NWD36040.1"/>
    </source>
</evidence>
<dbReference type="PROSITE" id="PS00409">
    <property type="entry name" value="PROKAR_NTER_METHYL"/>
    <property type="match status" value="1"/>
</dbReference>
<dbReference type="Pfam" id="PF07963">
    <property type="entry name" value="N_methyl"/>
    <property type="match status" value="1"/>
</dbReference>
<dbReference type="NCBIfam" id="TIGR02532">
    <property type="entry name" value="IV_pilin_GFxxxE"/>
    <property type="match status" value="1"/>
</dbReference>
<dbReference type="Proteomes" id="UP000549134">
    <property type="component" value="Unassembled WGS sequence"/>
</dbReference>